<accession>A0ABX1D0F9</accession>
<feature type="domain" description="FAD/NAD(P)-binding" evidence="2">
    <location>
        <begin position="3"/>
        <end position="133"/>
    </location>
</feature>
<keyword evidence="1" id="KW-1133">Transmembrane helix</keyword>
<comment type="caution">
    <text evidence="3">The sequence shown here is derived from an EMBL/GenBank/DDBJ whole genome shotgun (WGS) entry which is preliminary data.</text>
</comment>
<keyword evidence="4" id="KW-1185">Reference proteome</keyword>
<dbReference type="RefSeq" id="WP_168137300.1">
    <property type="nucleotide sequence ID" value="NZ_JAAVJR010000002.1"/>
</dbReference>
<keyword evidence="1" id="KW-0812">Transmembrane</keyword>
<dbReference type="Gene3D" id="3.50.50.60">
    <property type="entry name" value="FAD/NAD(P)-binding domain"/>
    <property type="match status" value="1"/>
</dbReference>
<protein>
    <submittedName>
        <fullName evidence="3">NAD(P)/FAD-dependent oxidoreductase</fullName>
    </submittedName>
</protein>
<reference evidence="3 4" key="1">
    <citation type="submission" date="2020-03" db="EMBL/GenBank/DDBJ databases">
        <title>Salinimicrobium sp. nov, isolated from SCS.</title>
        <authorList>
            <person name="Cao W.R."/>
        </authorList>
    </citation>
    <scope>NUCLEOTIDE SEQUENCE [LARGE SCALE GENOMIC DNA]</scope>
    <source>
        <strain evidence="4">J15B91</strain>
    </source>
</reference>
<evidence type="ECO:0000259" key="2">
    <source>
        <dbReference type="Pfam" id="PF07992"/>
    </source>
</evidence>
<dbReference type="SUPFAM" id="SSF51905">
    <property type="entry name" value="FAD/NAD(P)-binding domain"/>
    <property type="match status" value="1"/>
</dbReference>
<evidence type="ECO:0000313" key="4">
    <source>
        <dbReference type="Proteomes" id="UP000703674"/>
    </source>
</evidence>
<proteinExistence type="predicted"/>
<dbReference type="EMBL" id="JAAVJR010000002">
    <property type="protein sequence ID" value="NJW52148.1"/>
    <property type="molecule type" value="Genomic_DNA"/>
</dbReference>
<evidence type="ECO:0000313" key="3">
    <source>
        <dbReference type="EMBL" id="NJW52148.1"/>
    </source>
</evidence>
<name>A0ABX1D0F9_9FLAO</name>
<sequence length="201" mass="21555">MEYDVVIIGAGAAGLSCALVLGSGLSKSYAEDKKVALIAHQKASHLSSALLNNALGISPGTSGREILESGLEQLKTLYPRVEQLLKEKVLKITFLEGKFEVSTNRNSYFTKSLIIATGYAQPFTIAGLGDFLIPHEKTKPEKNRVMLKNIDHQVYPGLYVAGTLAGHRSQYAIACGSGAAVATDVLTSWNAGEHTKVHDKL</sequence>
<dbReference type="Proteomes" id="UP000703674">
    <property type="component" value="Unassembled WGS sequence"/>
</dbReference>
<dbReference type="InterPro" id="IPR023753">
    <property type="entry name" value="FAD/NAD-binding_dom"/>
</dbReference>
<dbReference type="InterPro" id="IPR036188">
    <property type="entry name" value="FAD/NAD-bd_sf"/>
</dbReference>
<feature type="transmembrane region" description="Helical" evidence="1">
    <location>
        <begin position="6"/>
        <end position="25"/>
    </location>
</feature>
<keyword evidence="1" id="KW-0472">Membrane</keyword>
<organism evidence="3 4">
    <name type="scientific">Salinimicrobium oceani</name>
    <dbReference type="NCBI Taxonomy" id="2722702"/>
    <lineage>
        <taxon>Bacteria</taxon>
        <taxon>Pseudomonadati</taxon>
        <taxon>Bacteroidota</taxon>
        <taxon>Flavobacteriia</taxon>
        <taxon>Flavobacteriales</taxon>
        <taxon>Flavobacteriaceae</taxon>
        <taxon>Salinimicrobium</taxon>
    </lineage>
</organism>
<dbReference type="Pfam" id="PF07992">
    <property type="entry name" value="Pyr_redox_2"/>
    <property type="match status" value="1"/>
</dbReference>
<evidence type="ECO:0000256" key="1">
    <source>
        <dbReference type="SAM" id="Phobius"/>
    </source>
</evidence>
<dbReference type="PRINTS" id="PR00469">
    <property type="entry name" value="PNDRDTASEII"/>
</dbReference>
<gene>
    <name evidence="3" type="ORF">HC175_04380</name>
</gene>